<feature type="compositionally biased region" description="Pro residues" evidence="1">
    <location>
        <begin position="270"/>
        <end position="285"/>
    </location>
</feature>
<accession>A0AAE0N9M0</accession>
<reference evidence="2" key="1">
    <citation type="journal article" date="2023" name="Mol. Phylogenet. Evol.">
        <title>Genome-scale phylogeny and comparative genomics of the fungal order Sordariales.</title>
        <authorList>
            <person name="Hensen N."/>
            <person name="Bonometti L."/>
            <person name="Westerberg I."/>
            <person name="Brannstrom I.O."/>
            <person name="Guillou S."/>
            <person name="Cros-Aarteil S."/>
            <person name="Calhoun S."/>
            <person name="Haridas S."/>
            <person name="Kuo A."/>
            <person name="Mondo S."/>
            <person name="Pangilinan J."/>
            <person name="Riley R."/>
            <person name="LaButti K."/>
            <person name="Andreopoulos B."/>
            <person name="Lipzen A."/>
            <person name="Chen C."/>
            <person name="Yan M."/>
            <person name="Daum C."/>
            <person name="Ng V."/>
            <person name="Clum A."/>
            <person name="Steindorff A."/>
            <person name="Ohm R.A."/>
            <person name="Martin F."/>
            <person name="Silar P."/>
            <person name="Natvig D.O."/>
            <person name="Lalanne C."/>
            <person name="Gautier V."/>
            <person name="Ament-Velasquez S.L."/>
            <person name="Kruys A."/>
            <person name="Hutchinson M.I."/>
            <person name="Powell A.J."/>
            <person name="Barry K."/>
            <person name="Miller A.N."/>
            <person name="Grigoriev I.V."/>
            <person name="Debuchy R."/>
            <person name="Gladieux P."/>
            <person name="Hiltunen Thoren M."/>
            <person name="Johannesson H."/>
        </authorList>
    </citation>
    <scope>NUCLEOTIDE SEQUENCE</scope>
    <source>
        <strain evidence="2">CBS 232.78</strain>
    </source>
</reference>
<feature type="compositionally biased region" description="Basic residues" evidence="1">
    <location>
        <begin position="405"/>
        <end position="418"/>
    </location>
</feature>
<feature type="region of interest" description="Disordered" evidence="1">
    <location>
        <begin position="52"/>
        <end position="71"/>
    </location>
</feature>
<feature type="compositionally biased region" description="Basic residues" evidence="1">
    <location>
        <begin position="62"/>
        <end position="71"/>
    </location>
</feature>
<dbReference type="EMBL" id="JAULSW010000007">
    <property type="protein sequence ID" value="KAK3375345.1"/>
    <property type="molecule type" value="Genomic_DNA"/>
</dbReference>
<sequence>MSHPRLPMSMPGHLIPEPAIRRINLEEERPLTAADATEALSEYFMYRFEKDSDDDNTVSSSGKKKASWTRAKRTKVQGFDKAETANQIRTLNRLTCTLGEKKKTLDGAQQRLLESTLEELEQRHGHPYFQINLVQIDHQLKPAKESGSKEKGKEKGKRGSKHAATEVRGGLIFIREVKDVRRRSASRDGKTYPLETPQEEVSLTAYYKKSPKPEVNALEIYNRMQANVQQQMMPQPRPQAGPENEPRPQHPPNYQAGPQRHPQGQENEPRPQPPPNHQAGPPRPQPGNWNGQVPPGNNGHPPSGHNGHPPSGNNRQPPSGNNGPHSLGKSGPLPPPPGHRGPGGRPTQGNQPQAGKKNERGPSPKSPRARHRSPSSESTIGSDVFDDLENDSASIQSTNSSYSSRRGRYPLGHGKRGRRPSESPGHYGVHHKDVPFRRARHETHRITDDIPPHVPNAPFDFVEIEGIKEAAYHAGRVDERAEIRDMSDRIAVANAAVAARKPLPPLAPAALPPLDRAPRPRIIQASSGVRRVYPDEVILQRDSEELVRNIRNRGIRRDVIDDDDDDDYEFINTIEAPQYRLASRERNSWEYEDRPPLMHASAPPTRRDGLRWEQTEFPWQERDFDGRRAHEAYLRRREEVDIERGLRTIHPFRPRPGLSLRRLRTAPAPYGGEYRRYFNEYNDLRYA</sequence>
<protein>
    <submittedName>
        <fullName evidence="2">Uncharacterized protein</fullName>
    </submittedName>
</protein>
<evidence type="ECO:0000256" key="1">
    <source>
        <dbReference type="SAM" id="MobiDB-lite"/>
    </source>
</evidence>
<feature type="region of interest" description="Disordered" evidence="1">
    <location>
        <begin position="140"/>
        <end position="199"/>
    </location>
</feature>
<feature type="compositionally biased region" description="Polar residues" evidence="1">
    <location>
        <begin position="391"/>
        <end position="404"/>
    </location>
</feature>
<feature type="compositionally biased region" description="Basic and acidic residues" evidence="1">
    <location>
        <begin position="140"/>
        <end position="153"/>
    </location>
</feature>
<evidence type="ECO:0000313" key="2">
    <source>
        <dbReference type="EMBL" id="KAK3375345.1"/>
    </source>
</evidence>
<evidence type="ECO:0000313" key="3">
    <source>
        <dbReference type="Proteomes" id="UP001285441"/>
    </source>
</evidence>
<feature type="region of interest" description="Disordered" evidence="1">
    <location>
        <begin position="219"/>
        <end position="432"/>
    </location>
</feature>
<name>A0AAE0N9M0_9PEZI</name>
<keyword evidence="3" id="KW-1185">Reference proteome</keyword>
<dbReference type="Proteomes" id="UP001285441">
    <property type="component" value="Unassembled WGS sequence"/>
</dbReference>
<proteinExistence type="predicted"/>
<gene>
    <name evidence="2" type="ORF">B0H63DRAFT_276856</name>
</gene>
<feature type="compositionally biased region" description="Low complexity" evidence="1">
    <location>
        <begin position="294"/>
        <end position="314"/>
    </location>
</feature>
<organism evidence="2 3">
    <name type="scientific">Podospora didyma</name>
    <dbReference type="NCBI Taxonomy" id="330526"/>
    <lineage>
        <taxon>Eukaryota</taxon>
        <taxon>Fungi</taxon>
        <taxon>Dikarya</taxon>
        <taxon>Ascomycota</taxon>
        <taxon>Pezizomycotina</taxon>
        <taxon>Sordariomycetes</taxon>
        <taxon>Sordariomycetidae</taxon>
        <taxon>Sordariales</taxon>
        <taxon>Podosporaceae</taxon>
        <taxon>Podospora</taxon>
    </lineage>
</organism>
<dbReference type="AlphaFoldDB" id="A0AAE0N9M0"/>
<reference evidence="2" key="2">
    <citation type="submission" date="2023-06" db="EMBL/GenBank/DDBJ databases">
        <authorList>
            <consortium name="Lawrence Berkeley National Laboratory"/>
            <person name="Haridas S."/>
            <person name="Hensen N."/>
            <person name="Bonometti L."/>
            <person name="Westerberg I."/>
            <person name="Brannstrom I.O."/>
            <person name="Guillou S."/>
            <person name="Cros-Aarteil S."/>
            <person name="Calhoun S."/>
            <person name="Kuo A."/>
            <person name="Mondo S."/>
            <person name="Pangilinan J."/>
            <person name="Riley R."/>
            <person name="LaButti K."/>
            <person name="Andreopoulos B."/>
            <person name="Lipzen A."/>
            <person name="Chen C."/>
            <person name="Yanf M."/>
            <person name="Daum C."/>
            <person name="Ng V."/>
            <person name="Clum A."/>
            <person name="Steindorff A."/>
            <person name="Ohm R."/>
            <person name="Martin F."/>
            <person name="Silar P."/>
            <person name="Natvig D."/>
            <person name="Lalanne C."/>
            <person name="Gautier V."/>
            <person name="Ament-velasquez S.L."/>
            <person name="Kruys A."/>
            <person name="Hutchinson M.I."/>
            <person name="Powell A.J."/>
            <person name="Barry K."/>
            <person name="Miller A.N."/>
            <person name="Grigoriev I.V."/>
            <person name="Debuchy R."/>
            <person name="Gladieux P."/>
            <person name="Thoren M.H."/>
            <person name="Johannesson H."/>
        </authorList>
    </citation>
    <scope>NUCLEOTIDE SEQUENCE</scope>
    <source>
        <strain evidence="2">CBS 232.78</strain>
    </source>
</reference>
<comment type="caution">
    <text evidence="2">The sequence shown here is derived from an EMBL/GenBank/DDBJ whole genome shotgun (WGS) entry which is preliminary data.</text>
</comment>